<sequence length="95" mass="10579">MAAAPKQMKCQEAHALRIQTLQLNAPLVVLGEVIDEGVVASESCRWLLKIHAHGDTADPCSVFEKTLENVGIGEVRQNLHEEDFNTHLTPHHNYI</sequence>
<dbReference type="EMBL" id="CAMXCT010001086">
    <property type="protein sequence ID" value="CAI3986476.1"/>
    <property type="molecule type" value="Genomic_DNA"/>
</dbReference>
<organism evidence="1">
    <name type="scientific">Cladocopium goreaui</name>
    <dbReference type="NCBI Taxonomy" id="2562237"/>
    <lineage>
        <taxon>Eukaryota</taxon>
        <taxon>Sar</taxon>
        <taxon>Alveolata</taxon>
        <taxon>Dinophyceae</taxon>
        <taxon>Suessiales</taxon>
        <taxon>Symbiodiniaceae</taxon>
        <taxon>Cladocopium</taxon>
    </lineage>
</organism>
<dbReference type="Proteomes" id="UP001152797">
    <property type="component" value="Unassembled WGS sequence"/>
</dbReference>
<name>A0A9P1C7P6_9DINO</name>
<comment type="caution">
    <text evidence="1">The sequence shown here is derived from an EMBL/GenBank/DDBJ whole genome shotgun (WGS) entry which is preliminary data.</text>
</comment>
<dbReference type="EMBL" id="CAMXCT020001086">
    <property type="protein sequence ID" value="CAL1139851.1"/>
    <property type="molecule type" value="Genomic_DNA"/>
</dbReference>
<keyword evidence="3" id="KW-1185">Reference proteome</keyword>
<evidence type="ECO:0000313" key="3">
    <source>
        <dbReference type="Proteomes" id="UP001152797"/>
    </source>
</evidence>
<dbReference type="AlphaFoldDB" id="A0A9P1C7P6"/>
<reference evidence="1" key="1">
    <citation type="submission" date="2022-10" db="EMBL/GenBank/DDBJ databases">
        <authorList>
            <person name="Chen Y."/>
            <person name="Dougan E. K."/>
            <person name="Chan C."/>
            <person name="Rhodes N."/>
            <person name="Thang M."/>
        </authorList>
    </citation>
    <scope>NUCLEOTIDE SEQUENCE</scope>
</reference>
<accession>A0A9P1C7P6</accession>
<proteinExistence type="predicted"/>
<protein>
    <submittedName>
        <fullName evidence="1">Uncharacterized protein</fullName>
    </submittedName>
</protein>
<gene>
    <name evidence="1" type="ORF">C1SCF055_LOCUS13825</name>
</gene>
<reference evidence="2" key="2">
    <citation type="submission" date="2024-04" db="EMBL/GenBank/DDBJ databases">
        <authorList>
            <person name="Chen Y."/>
            <person name="Shah S."/>
            <person name="Dougan E. K."/>
            <person name="Thang M."/>
            <person name="Chan C."/>
        </authorList>
    </citation>
    <scope>NUCLEOTIDE SEQUENCE [LARGE SCALE GENOMIC DNA]</scope>
</reference>
<evidence type="ECO:0000313" key="1">
    <source>
        <dbReference type="EMBL" id="CAI3986476.1"/>
    </source>
</evidence>
<evidence type="ECO:0000313" key="2">
    <source>
        <dbReference type="EMBL" id="CAL1139851.1"/>
    </source>
</evidence>
<dbReference type="EMBL" id="CAMXCT030001086">
    <property type="protein sequence ID" value="CAL4773788.1"/>
    <property type="molecule type" value="Genomic_DNA"/>
</dbReference>